<comment type="caution">
    <text evidence="11">The sequence shown here is derived from an EMBL/GenBank/DDBJ whole genome shotgun (WGS) entry which is preliminary data.</text>
</comment>
<dbReference type="PROSITE" id="PS00217">
    <property type="entry name" value="SUGAR_TRANSPORT_2"/>
    <property type="match status" value="1"/>
</dbReference>
<evidence type="ECO:0000256" key="4">
    <source>
        <dbReference type="ARBA" id="ARBA00022475"/>
    </source>
</evidence>
<dbReference type="PANTHER" id="PTHR43528">
    <property type="entry name" value="ALPHA-KETOGLUTARATE PERMEASE"/>
    <property type="match status" value="1"/>
</dbReference>
<comment type="similarity">
    <text evidence="2">Belongs to the major facilitator superfamily. Metabolite:H+ Symporter (MHS) family (TC 2.A.1.6) family.</text>
</comment>
<keyword evidence="8 9" id="KW-0472">Membrane</keyword>
<proteinExistence type="inferred from homology"/>
<keyword evidence="6" id="KW-0769">Symport</keyword>
<organism evidence="11 12">
    <name type="scientific">Pseudonocardia halophobica</name>
    <dbReference type="NCBI Taxonomy" id="29401"/>
    <lineage>
        <taxon>Bacteria</taxon>
        <taxon>Bacillati</taxon>
        <taxon>Actinomycetota</taxon>
        <taxon>Actinomycetes</taxon>
        <taxon>Pseudonocardiales</taxon>
        <taxon>Pseudonocardiaceae</taxon>
        <taxon>Pseudonocardia</taxon>
    </lineage>
</organism>
<feature type="transmembrane region" description="Helical" evidence="9">
    <location>
        <begin position="333"/>
        <end position="357"/>
    </location>
</feature>
<gene>
    <name evidence="11" type="ORF">GCM10017577_17800</name>
</gene>
<evidence type="ECO:0000259" key="10">
    <source>
        <dbReference type="PROSITE" id="PS50850"/>
    </source>
</evidence>
<feature type="transmembrane region" description="Helical" evidence="9">
    <location>
        <begin position="60"/>
        <end position="82"/>
    </location>
</feature>
<evidence type="ECO:0000256" key="8">
    <source>
        <dbReference type="ARBA" id="ARBA00023136"/>
    </source>
</evidence>
<evidence type="ECO:0000313" key="11">
    <source>
        <dbReference type="EMBL" id="GLL10640.1"/>
    </source>
</evidence>
<evidence type="ECO:0000256" key="1">
    <source>
        <dbReference type="ARBA" id="ARBA00004651"/>
    </source>
</evidence>
<reference evidence="11" key="2">
    <citation type="submission" date="2023-01" db="EMBL/GenBank/DDBJ databases">
        <authorList>
            <person name="Sun Q."/>
            <person name="Evtushenko L."/>
        </authorList>
    </citation>
    <scope>NUCLEOTIDE SEQUENCE</scope>
    <source>
        <strain evidence="11">VKM Ac-1069</strain>
    </source>
</reference>
<protein>
    <submittedName>
        <fullName evidence="11">MFS transporter</fullName>
    </submittedName>
</protein>
<dbReference type="Proteomes" id="UP001143463">
    <property type="component" value="Unassembled WGS sequence"/>
</dbReference>
<keyword evidence="3" id="KW-0813">Transport</keyword>
<dbReference type="PROSITE" id="PS00216">
    <property type="entry name" value="SUGAR_TRANSPORT_1"/>
    <property type="match status" value="1"/>
</dbReference>
<evidence type="ECO:0000256" key="9">
    <source>
        <dbReference type="SAM" id="Phobius"/>
    </source>
</evidence>
<dbReference type="PANTHER" id="PTHR43528:SF1">
    <property type="entry name" value="ALPHA-KETOGLUTARATE PERMEASE"/>
    <property type="match status" value="1"/>
</dbReference>
<feature type="transmembrane region" description="Helical" evidence="9">
    <location>
        <begin position="277"/>
        <end position="296"/>
    </location>
</feature>
<dbReference type="InterPro" id="IPR051084">
    <property type="entry name" value="H+-coupled_symporters"/>
</dbReference>
<dbReference type="GO" id="GO:0005886">
    <property type="term" value="C:plasma membrane"/>
    <property type="evidence" value="ECO:0007669"/>
    <property type="project" value="UniProtKB-SubCell"/>
</dbReference>
<feature type="transmembrane region" description="Helical" evidence="9">
    <location>
        <begin position="400"/>
        <end position="418"/>
    </location>
</feature>
<keyword evidence="5 9" id="KW-0812">Transmembrane</keyword>
<evidence type="ECO:0000256" key="5">
    <source>
        <dbReference type="ARBA" id="ARBA00022692"/>
    </source>
</evidence>
<dbReference type="Gene3D" id="1.20.1250.20">
    <property type="entry name" value="MFS general substrate transporter like domains"/>
    <property type="match status" value="1"/>
</dbReference>
<dbReference type="InterPro" id="IPR005829">
    <property type="entry name" value="Sugar_transporter_CS"/>
</dbReference>
<feature type="transmembrane region" description="Helical" evidence="9">
    <location>
        <begin position="369"/>
        <end position="388"/>
    </location>
</feature>
<dbReference type="PROSITE" id="PS50850">
    <property type="entry name" value="MFS"/>
    <property type="match status" value="1"/>
</dbReference>
<accession>A0A9W6L1T9</accession>
<evidence type="ECO:0000256" key="7">
    <source>
        <dbReference type="ARBA" id="ARBA00022989"/>
    </source>
</evidence>
<feature type="transmembrane region" description="Helical" evidence="9">
    <location>
        <begin position="190"/>
        <end position="209"/>
    </location>
</feature>
<dbReference type="SUPFAM" id="SSF103473">
    <property type="entry name" value="MFS general substrate transporter"/>
    <property type="match status" value="1"/>
</dbReference>
<feature type="transmembrane region" description="Helical" evidence="9">
    <location>
        <begin position="113"/>
        <end position="134"/>
    </location>
</feature>
<comment type="subcellular location">
    <subcellularLocation>
        <location evidence="1">Cell membrane</location>
        <topology evidence="1">Multi-pass membrane protein</topology>
    </subcellularLocation>
</comment>
<dbReference type="GO" id="GO:0015293">
    <property type="term" value="F:symporter activity"/>
    <property type="evidence" value="ECO:0007669"/>
    <property type="project" value="UniProtKB-KW"/>
</dbReference>
<dbReference type="AlphaFoldDB" id="A0A9W6L1T9"/>
<evidence type="ECO:0000256" key="6">
    <source>
        <dbReference type="ARBA" id="ARBA00022847"/>
    </source>
</evidence>
<keyword evidence="12" id="KW-1185">Reference proteome</keyword>
<sequence>MAHDRSSGTHERFRPGRQLRAATFGHTLEWFDFLAYQYLAVYFAAQIFGGEEGIGSLLEAFGTFAVGFLARPVGSLIIGVYADRYGRKPAVVMTMSMMAVGSLLLGLCPTYAQAGALAPVILVVARLLQGFSAGGEYPSASAFLIESAPPGRRGLFSSFMFVASSSSKLLTLGIIALLSLFLDKEQMYDFGWRVPFVLGAVLAVVGWWIRRNTSETADVAGINERSARPTLFAGLRRYPRYSLQLFFLVAAITGGQYFWGTYITTLFQIRNGASQQVAFVASIVSLVVYIAVQPLVGSLSDRFGRRPWLIVFCVGSGLVAVPLMSLSSPAVGVLITVQTVGLLFMAFGTSILSAVMVEMFPAHARVAGLGFAYSMSVVVFGGTIPLIATALQGAGHPMAIGWYLVALCVMSLVSVLTIRETSTVDLQTGTGVSEAAAPDPSRPV</sequence>
<dbReference type="RefSeq" id="WP_051736822.1">
    <property type="nucleotide sequence ID" value="NZ_BAAAUZ010000002.1"/>
</dbReference>
<keyword evidence="4" id="KW-1003">Cell membrane</keyword>
<name>A0A9W6L1T9_9PSEU</name>
<evidence type="ECO:0000256" key="3">
    <source>
        <dbReference type="ARBA" id="ARBA00022448"/>
    </source>
</evidence>
<dbReference type="Pfam" id="PF07690">
    <property type="entry name" value="MFS_1"/>
    <property type="match status" value="1"/>
</dbReference>
<feature type="transmembrane region" description="Helical" evidence="9">
    <location>
        <begin position="245"/>
        <end position="265"/>
    </location>
</feature>
<keyword evidence="7 9" id="KW-1133">Transmembrane helix</keyword>
<feature type="transmembrane region" description="Helical" evidence="9">
    <location>
        <begin position="21"/>
        <end position="48"/>
    </location>
</feature>
<feature type="domain" description="Major facilitator superfamily (MFS) profile" evidence="10">
    <location>
        <begin position="18"/>
        <end position="423"/>
    </location>
</feature>
<dbReference type="InterPro" id="IPR020846">
    <property type="entry name" value="MFS_dom"/>
</dbReference>
<evidence type="ECO:0000256" key="2">
    <source>
        <dbReference type="ARBA" id="ARBA00008240"/>
    </source>
</evidence>
<dbReference type="InterPro" id="IPR036259">
    <property type="entry name" value="MFS_trans_sf"/>
</dbReference>
<dbReference type="EMBL" id="BSFQ01000005">
    <property type="protein sequence ID" value="GLL10640.1"/>
    <property type="molecule type" value="Genomic_DNA"/>
</dbReference>
<evidence type="ECO:0000313" key="12">
    <source>
        <dbReference type="Proteomes" id="UP001143463"/>
    </source>
</evidence>
<reference evidence="11" key="1">
    <citation type="journal article" date="2014" name="Int. J. Syst. Evol. Microbiol.">
        <title>Complete genome sequence of Corynebacterium casei LMG S-19264T (=DSM 44701T), isolated from a smear-ripened cheese.</title>
        <authorList>
            <consortium name="US DOE Joint Genome Institute (JGI-PGF)"/>
            <person name="Walter F."/>
            <person name="Albersmeier A."/>
            <person name="Kalinowski J."/>
            <person name="Ruckert C."/>
        </authorList>
    </citation>
    <scope>NUCLEOTIDE SEQUENCE</scope>
    <source>
        <strain evidence="11">VKM Ac-1069</strain>
    </source>
</reference>
<feature type="transmembrane region" description="Helical" evidence="9">
    <location>
        <begin position="308"/>
        <end position="327"/>
    </location>
</feature>
<dbReference type="InterPro" id="IPR011701">
    <property type="entry name" value="MFS"/>
</dbReference>